<evidence type="ECO:0000259" key="2">
    <source>
        <dbReference type="Pfam" id="PF12146"/>
    </source>
</evidence>
<dbReference type="EMBL" id="VNHU01000001">
    <property type="protein sequence ID" value="TYP76978.1"/>
    <property type="molecule type" value="Genomic_DNA"/>
</dbReference>
<proteinExistence type="predicted"/>
<dbReference type="Pfam" id="PF12146">
    <property type="entry name" value="Hydrolase_4"/>
    <property type="match status" value="1"/>
</dbReference>
<gene>
    <name evidence="3" type="ORF">BD809_101124</name>
</gene>
<keyword evidence="4" id="KW-1185">Reference proteome</keyword>
<dbReference type="Gene3D" id="3.40.50.1820">
    <property type="entry name" value="alpha/beta hydrolase"/>
    <property type="match status" value="1"/>
</dbReference>
<dbReference type="Proteomes" id="UP000324376">
    <property type="component" value="Unassembled WGS sequence"/>
</dbReference>
<comment type="caution">
    <text evidence="3">The sequence shown here is derived from an EMBL/GenBank/DDBJ whole genome shotgun (WGS) entry which is preliminary data.</text>
</comment>
<dbReference type="InterPro" id="IPR053145">
    <property type="entry name" value="AB_hydrolase_Est10"/>
</dbReference>
<dbReference type="InterPro" id="IPR002471">
    <property type="entry name" value="Pept_S9_AS"/>
</dbReference>
<dbReference type="InterPro" id="IPR022742">
    <property type="entry name" value="Hydrolase_4"/>
</dbReference>
<name>A0A5S5CE92_9FLAO</name>
<keyword evidence="1" id="KW-0378">Hydrolase</keyword>
<dbReference type="PANTHER" id="PTHR43265">
    <property type="entry name" value="ESTERASE ESTD"/>
    <property type="match status" value="1"/>
</dbReference>
<dbReference type="SUPFAM" id="SSF53474">
    <property type="entry name" value="alpha/beta-Hydrolases"/>
    <property type="match status" value="1"/>
</dbReference>
<evidence type="ECO:0000313" key="3">
    <source>
        <dbReference type="EMBL" id="TYP76978.1"/>
    </source>
</evidence>
<organism evidence="3 4">
    <name type="scientific">Aquimarina intermedia</name>
    <dbReference type="NCBI Taxonomy" id="350814"/>
    <lineage>
        <taxon>Bacteria</taxon>
        <taxon>Pseudomonadati</taxon>
        <taxon>Bacteroidota</taxon>
        <taxon>Flavobacteriia</taxon>
        <taxon>Flavobacteriales</taxon>
        <taxon>Flavobacteriaceae</taxon>
        <taxon>Aquimarina</taxon>
    </lineage>
</organism>
<dbReference type="GO" id="GO:0004252">
    <property type="term" value="F:serine-type endopeptidase activity"/>
    <property type="evidence" value="ECO:0007669"/>
    <property type="project" value="InterPro"/>
</dbReference>
<feature type="domain" description="Serine aminopeptidase S33" evidence="2">
    <location>
        <begin position="3"/>
        <end position="244"/>
    </location>
</feature>
<protein>
    <recommendedName>
        <fullName evidence="2">Serine aminopeptidase S33 domain-containing protein</fullName>
    </recommendedName>
</protein>
<dbReference type="GO" id="GO:0052689">
    <property type="term" value="F:carboxylic ester hydrolase activity"/>
    <property type="evidence" value="ECO:0007669"/>
    <property type="project" value="TreeGrafter"/>
</dbReference>
<evidence type="ECO:0000256" key="1">
    <source>
        <dbReference type="ARBA" id="ARBA00022801"/>
    </source>
</evidence>
<dbReference type="PANTHER" id="PTHR43265:SF1">
    <property type="entry name" value="ESTERASE ESTD"/>
    <property type="match status" value="1"/>
</dbReference>
<dbReference type="GO" id="GO:0006508">
    <property type="term" value="P:proteolysis"/>
    <property type="evidence" value="ECO:0007669"/>
    <property type="project" value="InterPro"/>
</dbReference>
<sequence>MVITDYLVKNKIAVLRFDDRGVGQSQGDFSKATTLDFADDVASAVDYLSSRKDFNFKEIGLIGHSEGGIIAAMVANKRDAVDFIILLASPGLKGKELLLSQSEALLKKSGMSNVEIAKIERINRESYSYVERIKKRNKLRKKLKSHLENALKKYNFLYQKPTQISDQQFIDNLVNQMSSPWFTFFVKYNPEKHLKKVKCPVLAINGEHDLQVLPYDNLIAIDKALSRGKNKNYNIKTIPDLNHLFQESETGLPIEYQKIEQTFSSKVLKLMVDWIKENKVITVK</sequence>
<dbReference type="AlphaFoldDB" id="A0A5S5CE92"/>
<reference evidence="3 4" key="1">
    <citation type="submission" date="2019-07" db="EMBL/GenBank/DDBJ databases">
        <title>Genomic Encyclopedia of Archaeal and Bacterial Type Strains, Phase II (KMG-II): from individual species to whole genera.</title>
        <authorList>
            <person name="Goeker M."/>
        </authorList>
    </citation>
    <scope>NUCLEOTIDE SEQUENCE [LARGE SCALE GENOMIC DNA]</scope>
    <source>
        <strain evidence="3 4">DSM 17527</strain>
    </source>
</reference>
<evidence type="ECO:0000313" key="4">
    <source>
        <dbReference type="Proteomes" id="UP000324376"/>
    </source>
</evidence>
<accession>A0A5S5CE92</accession>
<dbReference type="PROSITE" id="PS00708">
    <property type="entry name" value="PRO_ENDOPEP_SER"/>
    <property type="match status" value="1"/>
</dbReference>
<dbReference type="InterPro" id="IPR029058">
    <property type="entry name" value="AB_hydrolase_fold"/>
</dbReference>